<protein>
    <submittedName>
        <fullName evidence="1">Uncharacterized protein</fullName>
    </submittedName>
</protein>
<dbReference type="Proteomes" id="UP000031975">
    <property type="component" value="Unassembled WGS sequence"/>
</dbReference>
<evidence type="ECO:0000313" key="1">
    <source>
        <dbReference type="EMBL" id="KIM13778.1"/>
    </source>
</evidence>
<dbReference type="AlphaFoldDB" id="A0A0C2VFV3"/>
<reference evidence="1 2" key="1">
    <citation type="submission" date="2015-01" db="EMBL/GenBank/DDBJ databases">
        <title>Draft Genome Sequence of Mycoplasma capricolum subsp. capricolum str. GM508D.</title>
        <authorList>
            <person name="Calcutt M.J."/>
            <person name="Foecking M.F."/>
        </authorList>
    </citation>
    <scope>NUCLEOTIDE SEQUENCE [LARGE SCALE GENOMIC DNA]</scope>
    <source>
        <strain evidence="1 2">GM508D</strain>
    </source>
</reference>
<comment type="caution">
    <text evidence="1">The sequence shown here is derived from an EMBL/GenBank/DDBJ whole genome shotgun (WGS) entry which is preliminary data.</text>
</comment>
<dbReference type="EMBL" id="JXQB01000001">
    <property type="protein sequence ID" value="KIM13778.1"/>
    <property type="molecule type" value="Genomic_DNA"/>
</dbReference>
<gene>
    <name evidence="1" type="ORF">MCGM508_01640</name>
</gene>
<proteinExistence type="predicted"/>
<sequence length="74" mass="8638">MPKNILSNQYSYHQNSSKETKTKKVCISLSKSTVELEEKLFKNVKESKTGITFNRSKIYHNALLELLKDFDKQN</sequence>
<accession>A0A0C2VFV3</accession>
<dbReference type="RefSeq" id="WP_041159691.1">
    <property type="nucleotide sequence ID" value="NZ_JXQB01000001.1"/>
</dbReference>
<organism evidence="1 2">
    <name type="scientific">Mycoplasma capricolum subsp. capricolum</name>
    <dbReference type="NCBI Taxonomy" id="40479"/>
    <lineage>
        <taxon>Bacteria</taxon>
        <taxon>Bacillati</taxon>
        <taxon>Mycoplasmatota</taxon>
        <taxon>Mollicutes</taxon>
        <taxon>Mycoplasmataceae</taxon>
        <taxon>Mycoplasma</taxon>
    </lineage>
</organism>
<evidence type="ECO:0000313" key="2">
    <source>
        <dbReference type="Proteomes" id="UP000031975"/>
    </source>
</evidence>
<name>A0A0C2VFV3_MYCCA</name>